<evidence type="ECO:0000313" key="3">
    <source>
        <dbReference type="Proteomes" id="UP001387447"/>
    </source>
</evidence>
<evidence type="ECO:0000313" key="2">
    <source>
        <dbReference type="EMBL" id="MEK9510905.1"/>
    </source>
</evidence>
<accession>A0ABU9EG47</accession>
<feature type="region of interest" description="Disordered" evidence="1">
    <location>
        <begin position="74"/>
        <end position="96"/>
    </location>
</feature>
<dbReference type="EMBL" id="JBBWYZ010000003">
    <property type="protein sequence ID" value="MEK9510905.1"/>
    <property type="molecule type" value="Genomic_DNA"/>
</dbReference>
<gene>
    <name evidence="2" type="ORF">AAEJ74_04185</name>
</gene>
<protein>
    <submittedName>
        <fullName evidence="2">Uncharacterized protein</fullName>
    </submittedName>
</protein>
<dbReference type="Proteomes" id="UP001387447">
    <property type="component" value="Unassembled WGS sequence"/>
</dbReference>
<comment type="caution">
    <text evidence="2">The sequence shown here is derived from an EMBL/GenBank/DDBJ whole genome shotgun (WGS) entry which is preliminary data.</text>
</comment>
<evidence type="ECO:0000256" key="1">
    <source>
        <dbReference type="SAM" id="MobiDB-lite"/>
    </source>
</evidence>
<organism evidence="2 3">
    <name type="scientific">Limnospira fusiformis PMC 851.14</name>
    <dbReference type="NCBI Taxonomy" id="2219512"/>
    <lineage>
        <taxon>Bacteria</taxon>
        <taxon>Bacillati</taxon>
        <taxon>Cyanobacteriota</taxon>
        <taxon>Cyanophyceae</taxon>
        <taxon>Oscillatoriophycideae</taxon>
        <taxon>Oscillatoriales</taxon>
        <taxon>Sirenicapillariaceae</taxon>
        <taxon>Limnospira</taxon>
    </lineage>
</organism>
<sequence>MGSDRLICIPEFVGCRFALPNLRLETRFLKETGFLYPPREKPTLRNGERSPNLYTRICWVSLRFTQPTTRNPVSLRNRVSLPPQGETDPEKWGAIA</sequence>
<reference evidence="2 3" key="1">
    <citation type="journal article" date="2024" name="Front. Microbiol.">
        <title>Transcriptomic insights into the dominance of two phototrophs throughout the water column of a tropical hypersaline-alkaline crater lake (Dziani Dzaha, Mayotte).</title>
        <authorList>
            <person name="Duperron S."/>
            <person name="Halary S."/>
            <person name="Bouly J.-P."/>
            <person name="Roussel T."/>
            <person name="Hugoni M."/>
            <person name="Bruto M."/>
            <person name="Oger P."/>
            <person name="Duval C."/>
            <person name="Woo A."/>
            <person name="Jezequiel D."/>
            <person name="Ader M."/>
            <person name="Leboulanger C."/>
            <person name="Agogue H."/>
            <person name="Grossi V."/>
            <person name="Trousselier M."/>
            <person name="Bernard C."/>
        </authorList>
    </citation>
    <scope>NUCLEOTIDE SEQUENCE [LARGE SCALE GENOMIC DNA]</scope>
    <source>
        <strain evidence="2 3">PMC 851.14</strain>
    </source>
</reference>
<proteinExistence type="predicted"/>
<keyword evidence="3" id="KW-1185">Reference proteome</keyword>
<dbReference type="RefSeq" id="WP_368662844.1">
    <property type="nucleotide sequence ID" value="NZ_JBBWYZ010000003.1"/>
</dbReference>
<name>A0ABU9EG47_LIMFS</name>